<sequence>MTQPKKHKHHIRHVKHASTTSANDKSLVKVVIQNDAGEWVRPATGDKFYIDAIPKFPSIFFEIKTDASPPYQWKWTIAWDAQVSGLRESAKRGKKLKTFTANGTFTSNDKSWQANLDNKIVGGKLSVEVTAGGSEFRRTVFVLGKNPIKEDVVAFVSTLPDTIGFDKVIDQESHFKHFINADNEPVVAGDSGYGLTQMTNPAPNYEQVWNWKENVKVGVTLFQDKQAKAKVLLKAHPYTQEQLSRETFGLWNGSKYYEWNPQTQAWDRSGDIMCDPSTSNIGWDMSNSANAGQTSDQLHERDKETYRKMKAGRDKDHVWLYSGICYADHIAGN</sequence>
<evidence type="ECO:0000313" key="2">
    <source>
        <dbReference type="EMBL" id="MEM5426506.1"/>
    </source>
</evidence>
<dbReference type="Proteomes" id="UP001489897">
    <property type="component" value="Unassembled WGS sequence"/>
</dbReference>
<evidence type="ECO:0000313" key="3">
    <source>
        <dbReference type="Proteomes" id="UP001489897"/>
    </source>
</evidence>
<reference evidence="2 3" key="1">
    <citation type="submission" date="2024-01" db="EMBL/GenBank/DDBJ databases">
        <title>The diversity of rhizobia nodulating Mimosa spp. in eleven states of Brazil covering several biomes is determined by host plant, location, and edaphic factors.</title>
        <authorList>
            <person name="Rouws L."/>
            <person name="Barauna A."/>
            <person name="Beukes C."/>
            <person name="De Faria S.M."/>
            <person name="Gross E."/>
            <person name="Dos Reis Junior F.B."/>
            <person name="Simon M."/>
            <person name="Maluk M."/>
            <person name="Odee D.W."/>
            <person name="Kenicer G."/>
            <person name="Young J.P.W."/>
            <person name="Reis V.M."/>
            <person name="Zilli J."/>
            <person name="James E.K."/>
        </authorList>
    </citation>
    <scope>NUCLEOTIDE SEQUENCE [LARGE SCALE GENOMIC DNA]</scope>
    <source>
        <strain evidence="2 3">JPY167</strain>
    </source>
</reference>
<organism evidence="2 3">
    <name type="scientific">Paraburkholderia ferrariae</name>
    <dbReference type="NCBI Taxonomy" id="386056"/>
    <lineage>
        <taxon>Bacteria</taxon>
        <taxon>Pseudomonadati</taxon>
        <taxon>Pseudomonadota</taxon>
        <taxon>Betaproteobacteria</taxon>
        <taxon>Burkholderiales</taxon>
        <taxon>Burkholderiaceae</taxon>
        <taxon>Paraburkholderia</taxon>
    </lineage>
</organism>
<gene>
    <name evidence="2" type="ORF">VSR73_36685</name>
</gene>
<feature type="region of interest" description="Disordered" evidence="1">
    <location>
        <begin position="1"/>
        <end position="20"/>
    </location>
</feature>
<comment type="caution">
    <text evidence="2">The sequence shown here is derived from an EMBL/GenBank/DDBJ whole genome shotgun (WGS) entry which is preliminary data.</text>
</comment>
<dbReference type="EMBL" id="JAYMRV010000018">
    <property type="protein sequence ID" value="MEM5426506.1"/>
    <property type="molecule type" value="Genomic_DNA"/>
</dbReference>
<dbReference type="RefSeq" id="WP_342950150.1">
    <property type="nucleotide sequence ID" value="NZ_JAYMRV010000018.1"/>
</dbReference>
<keyword evidence="3" id="KW-1185">Reference proteome</keyword>
<protein>
    <submittedName>
        <fullName evidence="2">Uncharacterized protein</fullName>
    </submittedName>
</protein>
<accession>A0ABU9S2F3</accession>
<feature type="compositionally biased region" description="Basic residues" evidence="1">
    <location>
        <begin position="1"/>
        <end position="16"/>
    </location>
</feature>
<evidence type="ECO:0000256" key="1">
    <source>
        <dbReference type="SAM" id="MobiDB-lite"/>
    </source>
</evidence>
<name>A0ABU9S2F3_9BURK</name>
<proteinExistence type="predicted"/>